<feature type="disulfide bond" evidence="3">
    <location>
        <begin position="43"/>
        <end position="104"/>
    </location>
</feature>
<dbReference type="GO" id="GO:0060070">
    <property type="term" value="P:canonical Wnt signaling pathway"/>
    <property type="evidence" value="ECO:0007669"/>
    <property type="project" value="TreeGrafter"/>
</dbReference>
<feature type="domain" description="FZ" evidence="6">
    <location>
        <begin position="38"/>
        <end position="154"/>
    </location>
</feature>
<dbReference type="Gene3D" id="1.10.2000.10">
    <property type="entry name" value="Frizzled cysteine-rich domain"/>
    <property type="match status" value="1"/>
</dbReference>
<dbReference type="GO" id="GO:0005886">
    <property type="term" value="C:plasma membrane"/>
    <property type="evidence" value="ECO:0007669"/>
    <property type="project" value="TreeGrafter"/>
</dbReference>
<evidence type="ECO:0000313" key="8">
    <source>
        <dbReference type="EMBL" id="CEK88463.1"/>
    </source>
</evidence>
<dbReference type="EMBL" id="HACG01041598">
    <property type="protein sequence ID" value="CEK88463.1"/>
    <property type="molecule type" value="Transcribed_RNA"/>
</dbReference>
<dbReference type="GO" id="GO:0042813">
    <property type="term" value="F:Wnt receptor activity"/>
    <property type="evidence" value="ECO:0007669"/>
    <property type="project" value="TreeGrafter"/>
</dbReference>
<reference evidence="9" key="1">
    <citation type="submission" date="2014-12" db="EMBL/GenBank/DDBJ databases">
        <title>Insight into the proteome of Arion vulgaris.</title>
        <authorList>
            <person name="Aradska J."/>
            <person name="Bulat T."/>
            <person name="Smidak R."/>
            <person name="Sarate P."/>
            <person name="Gangsoo J."/>
            <person name="Sialana F."/>
            <person name="Bilban M."/>
            <person name="Lubec G."/>
        </authorList>
    </citation>
    <scope>NUCLEOTIDE SEQUENCE</scope>
    <source>
        <tissue evidence="9">Skin</tissue>
    </source>
</reference>
<name>A0A0B7B8T5_9EUPU</name>
<keyword evidence="1" id="KW-0217">Developmental protein</keyword>
<dbReference type="EMBL" id="HACG01041597">
    <property type="protein sequence ID" value="CEK88462.1"/>
    <property type="molecule type" value="Transcribed_RNA"/>
</dbReference>
<feature type="disulfide bond" evidence="3">
    <location>
        <begin position="51"/>
        <end position="97"/>
    </location>
</feature>
<dbReference type="InterPro" id="IPR020067">
    <property type="entry name" value="Frizzled_dom"/>
</dbReference>
<dbReference type="PANTHER" id="PTHR11309">
    <property type="entry name" value="FRIZZLED"/>
    <property type="match status" value="1"/>
</dbReference>
<feature type="signal peptide" evidence="5">
    <location>
        <begin position="1"/>
        <end position="22"/>
    </location>
</feature>
<evidence type="ECO:0000256" key="1">
    <source>
        <dbReference type="ARBA" id="ARBA00022473"/>
    </source>
</evidence>
<feature type="region of interest" description="Disordered" evidence="4">
    <location>
        <begin position="153"/>
        <end position="172"/>
    </location>
</feature>
<accession>A0A0B7B8T5</accession>
<dbReference type="SUPFAM" id="SSF63501">
    <property type="entry name" value="Frizzled cysteine-rich domain"/>
    <property type="match status" value="1"/>
</dbReference>
<keyword evidence="2 3" id="KW-1015">Disulfide bond</keyword>
<keyword evidence="5" id="KW-0732">Signal</keyword>
<dbReference type="InterPro" id="IPR036790">
    <property type="entry name" value="Frizzled_dom_sf"/>
</dbReference>
<evidence type="ECO:0000313" key="7">
    <source>
        <dbReference type="EMBL" id="CEK88462.1"/>
    </source>
</evidence>
<sequence>MAVCRFYCMWCLFSISAVLCFAQKISSSEYQQESEYIATYAKCEQIRIPMCKDMLYNKTIMPNLLNHMTQNDAMQEIHQLFPLVKVQCSKQLKFFLCVLFVPECTVLEDTIPPCWSLCNDVRTGCETLMNKFGFEWPEQLKCDQFPRSGQCVGESSLKPTKRPVPVSSPDYSQADTDCYQDARLRNQQKCFTDNGLNIYFPVPEFSETNTVNFIKRRLMGMLDTREADLLCKNADKSKLALECFRNSSLRCEQLERVDYVPQPSNMLEI</sequence>
<dbReference type="PANTHER" id="PTHR11309:SF47">
    <property type="entry name" value="FRIZZLED"/>
    <property type="match status" value="1"/>
</dbReference>
<organism evidence="9">
    <name type="scientific">Arion vulgaris</name>
    <dbReference type="NCBI Taxonomy" id="1028688"/>
    <lineage>
        <taxon>Eukaryota</taxon>
        <taxon>Metazoa</taxon>
        <taxon>Spiralia</taxon>
        <taxon>Lophotrochozoa</taxon>
        <taxon>Mollusca</taxon>
        <taxon>Gastropoda</taxon>
        <taxon>Heterobranchia</taxon>
        <taxon>Euthyneura</taxon>
        <taxon>Panpulmonata</taxon>
        <taxon>Eupulmonata</taxon>
        <taxon>Stylommatophora</taxon>
        <taxon>Helicina</taxon>
        <taxon>Arionoidea</taxon>
        <taxon>Arionidae</taxon>
        <taxon>Arion</taxon>
    </lineage>
</organism>
<proteinExistence type="predicted"/>
<evidence type="ECO:0000256" key="3">
    <source>
        <dbReference type="PROSITE-ProRule" id="PRU00090"/>
    </source>
</evidence>
<dbReference type="GO" id="GO:0017147">
    <property type="term" value="F:Wnt-protein binding"/>
    <property type="evidence" value="ECO:0007669"/>
    <property type="project" value="TreeGrafter"/>
</dbReference>
<feature type="chain" id="PRO_5007391523" description="FZ domain-containing protein" evidence="5">
    <location>
        <begin position="23"/>
        <end position="269"/>
    </location>
</feature>
<dbReference type="GO" id="GO:0035567">
    <property type="term" value="P:non-canonical Wnt signaling pathway"/>
    <property type="evidence" value="ECO:0007669"/>
    <property type="project" value="TreeGrafter"/>
</dbReference>
<dbReference type="PROSITE" id="PS50038">
    <property type="entry name" value="FZ"/>
    <property type="match status" value="1"/>
</dbReference>
<dbReference type="EMBL" id="HACG01041600">
    <property type="protein sequence ID" value="CEK88465.1"/>
    <property type="molecule type" value="Transcribed_RNA"/>
</dbReference>
<evidence type="ECO:0000256" key="4">
    <source>
        <dbReference type="SAM" id="MobiDB-lite"/>
    </source>
</evidence>
<dbReference type="Pfam" id="PF01392">
    <property type="entry name" value="Fz"/>
    <property type="match status" value="1"/>
</dbReference>
<gene>
    <name evidence="9" type="primary">ORF165466</name>
    <name evidence="7" type="synonym">ORF165458</name>
    <name evidence="8" type="synonym">ORF165460</name>
</gene>
<comment type="caution">
    <text evidence="3">Lacks conserved residue(s) required for the propagation of feature annotation.</text>
</comment>
<dbReference type="AlphaFoldDB" id="A0A0B7B8T5"/>
<feature type="disulfide bond" evidence="3">
    <location>
        <begin position="118"/>
        <end position="142"/>
    </location>
</feature>
<evidence type="ECO:0000259" key="6">
    <source>
        <dbReference type="PROSITE" id="PS50038"/>
    </source>
</evidence>
<feature type="non-terminal residue" evidence="9">
    <location>
        <position position="269"/>
    </location>
</feature>
<evidence type="ECO:0000256" key="5">
    <source>
        <dbReference type="SAM" id="SignalP"/>
    </source>
</evidence>
<evidence type="ECO:0000313" key="9">
    <source>
        <dbReference type="EMBL" id="CEK88465.1"/>
    </source>
</evidence>
<evidence type="ECO:0000256" key="2">
    <source>
        <dbReference type="ARBA" id="ARBA00023157"/>
    </source>
</evidence>
<dbReference type="InterPro" id="IPR015526">
    <property type="entry name" value="Frizzled/SFRP"/>
</dbReference>
<protein>
    <recommendedName>
        <fullName evidence="6">FZ domain-containing protein</fullName>
    </recommendedName>
</protein>
<dbReference type="SMART" id="SM00063">
    <property type="entry name" value="FRI"/>
    <property type="match status" value="1"/>
</dbReference>